<feature type="domain" description="Myb-like" evidence="15">
    <location>
        <begin position="3"/>
        <end position="54"/>
    </location>
</feature>
<dbReference type="CDD" id="cd11659">
    <property type="entry name" value="SANT_CDC5_II"/>
    <property type="match status" value="1"/>
</dbReference>
<dbReference type="GeneID" id="37270057"/>
<dbReference type="Pfam" id="PF11831">
    <property type="entry name" value="Myb_Cef"/>
    <property type="match status" value="1"/>
</dbReference>
<keyword evidence="5" id="KW-0227">DNA damage</keyword>
<keyword evidence="18" id="KW-1185">Reference proteome</keyword>
<dbReference type="Proteomes" id="UP000245946">
    <property type="component" value="Unassembled WGS sequence"/>
</dbReference>
<dbReference type="GO" id="GO:0006281">
    <property type="term" value="P:DNA repair"/>
    <property type="evidence" value="ECO:0007669"/>
    <property type="project" value="UniProtKB-KW"/>
</dbReference>
<dbReference type="GO" id="GO:0006355">
    <property type="term" value="P:regulation of DNA-templated transcription"/>
    <property type="evidence" value="ECO:0007669"/>
    <property type="project" value="UniProtKB-ARBA"/>
</dbReference>
<feature type="region of interest" description="Disordered" evidence="14">
    <location>
        <begin position="859"/>
        <end position="893"/>
    </location>
</feature>
<dbReference type="EMBL" id="KZ819294">
    <property type="protein sequence ID" value="PWN97513.1"/>
    <property type="molecule type" value="Genomic_DNA"/>
</dbReference>
<comment type="similarity">
    <text evidence="1">Belongs to the CEF1 family.</text>
</comment>
<proteinExistence type="inferred from homology"/>
<feature type="domain" description="HTH myb-type" evidence="16">
    <location>
        <begin position="59"/>
        <end position="108"/>
    </location>
</feature>
<dbReference type="OrthoDB" id="1410009at2759"/>
<keyword evidence="9" id="KW-0234">DNA repair</keyword>
<feature type="region of interest" description="Disordered" evidence="14">
    <location>
        <begin position="109"/>
        <end position="162"/>
    </location>
</feature>
<dbReference type="PANTHER" id="PTHR45885">
    <property type="entry name" value="CELL DIVISION CYCLE 5-LIKE PROTEIN"/>
    <property type="match status" value="1"/>
</dbReference>
<dbReference type="PROSITE" id="PS50090">
    <property type="entry name" value="MYB_LIKE"/>
    <property type="match status" value="2"/>
</dbReference>
<dbReference type="AlphaFoldDB" id="A0A316ZBD6"/>
<dbReference type="STRING" id="58919.A0A316ZBD6"/>
<dbReference type="SUPFAM" id="SSF46689">
    <property type="entry name" value="Homeodomain-like"/>
    <property type="match status" value="1"/>
</dbReference>
<dbReference type="GO" id="GO:0005681">
    <property type="term" value="C:spliceosomal complex"/>
    <property type="evidence" value="ECO:0007669"/>
    <property type="project" value="UniProtKB-KW"/>
</dbReference>
<dbReference type="InterPro" id="IPR047242">
    <property type="entry name" value="CDC5L/Cef1"/>
</dbReference>
<dbReference type="FunFam" id="1.10.10.60:FF:000091">
    <property type="entry name" value="CDC5 cell division cycle 5-like"/>
    <property type="match status" value="1"/>
</dbReference>
<evidence type="ECO:0000256" key="6">
    <source>
        <dbReference type="ARBA" id="ARBA00023054"/>
    </source>
</evidence>
<evidence type="ECO:0000256" key="12">
    <source>
        <dbReference type="ARBA" id="ARBA00034837"/>
    </source>
</evidence>
<evidence type="ECO:0000256" key="3">
    <source>
        <dbReference type="ARBA" id="ARBA00022728"/>
    </source>
</evidence>
<dbReference type="SMART" id="SM00717">
    <property type="entry name" value="SANT"/>
    <property type="match status" value="2"/>
</dbReference>
<gene>
    <name evidence="17" type="ORF">FA09DRAFT_330211</name>
</gene>
<organism evidence="17 18">
    <name type="scientific">Tilletiopsis washingtonensis</name>
    <dbReference type="NCBI Taxonomy" id="58919"/>
    <lineage>
        <taxon>Eukaryota</taxon>
        <taxon>Fungi</taxon>
        <taxon>Dikarya</taxon>
        <taxon>Basidiomycota</taxon>
        <taxon>Ustilaginomycotina</taxon>
        <taxon>Exobasidiomycetes</taxon>
        <taxon>Entylomatales</taxon>
        <taxon>Entylomatales incertae sedis</taxon>
        <taxon>Tilletiopsis</taxon>
    </lineage>
</organism>
<evidence type="ECO:0000256" key="11">
    <source>
        <dbReference type="ARBA" id="ARBA00023306"/>
    </source>
</evidence>
<feature type="compositionally biased region" description="Basic and acidic residues" evidence="14">
    <location>
        <begin position="135"/>
        <end position="158"/>
    </location>
</feature>
<feature type="region of interest" description="Disordered" evidence="14">
    <location>
        <begin position="517"/>
        <end position="542"/>
    </location>
</feature>
<evidence type="ECO:0000256" key="9">
    <source>
        <dbReference type="ARBA" id="ARBA00023204"/>
    </source>
</evidence>
<keyword evidence="4" id="KW-0677">Repeat</keyword>
<dbReference type="InterPro" id="IPR017930">
    <property type="entry name" value="Myb_dom"/>
</dbReference>
<feature type="compositionally biased region" description="Low complexity" evidence="14">
    <location>
        <begin position="422"/>
        <end position="433"/>
    </location>
</feature>
<keyword evidence="2" id="KW-0507">mRNA processing</keyword>
<protein>
    <recommendedName>
        <fullName evidence="12">Pre-mRNA-splicing factor CEF1</fullName>
    </recommendedName>
    <alternativeName>
        <fullName evidence="13">Pre-mRNA-splicing factor cef1</fullName>
    </alternativeName>
</protein>
<feature type="region of interest" description="Disordered" evidence="14">
    <location>
        <begin position="422"/>
        <end position="479"/>
    </location>
</feature>
<dbReference type="Pfam" id="PF13921">
    <property type="entry name" value="Myb_DNA-bind_6"/>
    <property type="match status" value="1"/>
</dbReference>
<evidence type="ECO:0000256" key="7">
    <source>
        <dbReference type="ARBA" id="ARBA00023125"/>
    </source>
</evidence>
<dbReference type="CDD" id="cd00167">
    <property type="entry name" value="SANT"/>
    <property type="match status" value="1"/>
</dbReference>
<evidence type="ECO:0000259" key="16">
    <source>
        <dbReference type="PROSITE" id="PS51294"/>
    </source>
</evidence>
<evidence type="ECO:0000256" key="14">
    <source>
        <dbReference type="SAM" id="MobiDB-lite"/>
    </source>
</evidence>
<evidence type="ECO:0000313" key="17">
    <source>
        <dbReference type="EMBL" id="PWN97513.1"/>
    </source>
</evidence>
<feature type="compositionally biased region" description="Basic and acidic residues" evidence="14">
    <location>
        <begin position="263"/>
        <end position="312"/>
    </location>
</feature>
<evidence type="ECO:0000256" key="5">
    <source>
        <dbReference type="ARBA" id="ARBA00022763"/>
    </source>
</evidence>
<dbReference type="InterPro" id="IPR047240">
    <property type="entry name" value="SANT_CDC5L_II"/>
</dbReference>
<accession>A0A316ZBD6</accession>
<dbReference type="GO" id="GO:0000398">
    <property type="term" value="P:mRNA splicing, via spliceosome"/>
    <property type="evidence" value="ECO:0007669"/>
    <property type="project" value="InterPro"/>
</dbReference>
<feature type="region of interest" description="Disordered" evidence="14">
    <location>
        <begin position="241"/>
        <end position="323"/>
    </location>
</feature>
<dbReference type="GO" id="GO:0003677">
    <property type="term" value="F:DNA binding"/>
    <property type="evidence" value="ECO:0007669"/>
    <property type="project" value="UniProtKB-KW"/>
</dbReference>
<evidence type="ECO:0000256" key="2">
    <source>
        <dbReference type="ARBA" id="ARBA00022664"/>
    </source>
</evidence>
<feature type="domain" description="Myb-like" evidence="15">
    <location>
        <begin position="55"/>
        <end position="104"/>
    </location>
</feature>
<dbReference type="Gene3D" id="1.10.10.60">
    <property type="entry name" value="Homeodomain-like"/>
    <property type="match status" value="2"/>
</dbReference>
<dbReference type="PANTHER" id="PTHR45885:SF1">
    <property type="entry name" value="CELL DIVISION CYCLE 5-LIKE PROTEIN"/>
    <property type="match status" value="1"/>
</dbReference>
<keyword evidence="8" id="KW-0508">mRNA splicing</keyword>
<dbReference type="RefSeq" id="XP_025597792.1">
    <property type="nucleotide sequence ID" value="XM_025742513.1"/>
</dbReference>
<dbReference type="FunFam" id="1.10.10.60:FF:000021">
    <property type="entry name" value="CDC5 cell division cycle 5-like"/>
    <property type="match status" value="1"/>
</dbReference>
<evidence type="ECO:0000313" key="18">
    <source>
        <dbReference type="Proteomes" id="UP000245946"/>
    </source>
</evidence>
<evidence type="ECO:0000256" key="13">
    <source>
        <dbReference type="ARBA" id="ARBA00069095"/>
    </source>
</evidence>
<evidence type="ECO:0000256" key="1">
    <source>
        <dbReference type="ARBA" id="ARBA00010506"/>
    </source>
</evidence>
<keyword evidence="10" id="KW-0539">Nucleus</keyword>
<reference evidence="17 18" key="1">
    <citation type="journal article" date="2018" name="Mol. Biol. Evol.">
        <title>Broad Genomic Sampling Reveals a Smut Pathogenic Ancestry of the Fungal Clade Ustilaginomycotina.</title>
        <authorList>
            <person name="Kijpornyongpan T."/>
            <person name="Mondo S.J."/>
            <person name="Barry K."/>
            <person name="Sandor L."/>
            <person name="Lee J."/>
            <person name="Lipzen A."/>
            <person name="Pangilinan J."/>
            <person name="LaButti K."/>
            <person name="Hainaut M."/>
            <person name="Henrissat B."/>
            <person name="Grigoriev I.V."/>
            <person name="Spatafora J.W."/>
            <person name="Aime M.C."/>
        </authorList>
    </citation>
    <scope>NUCLEOTIDE SEQUENCE [LARGE SCALE GENOMIC DNA]</scope>
    <source>
        <strain evidence="17 18">MCA 4186</strain>
    </source>
</reference>
<dbReference type="GO" id="GO:0000974">
    <property type="term" value="C:Prp19 complex"/>
    <property type="evidence" value="ECO:0007669"/>
    <property type="project" value="InterPro"/>
</dbReference>
<dbReference type="InterPro" id="IPR021786">
    <property type="entry name" value="Cdc5p/Cef1_C"/>
</dbReference>
<dbReference type="InterPro" id="IPR001005">
    <property type="entry name" value="SANT/Myb"/>
</dbReference>
<sequence length="893" mass="97923">MVRIIIKGGVWKNTEDEILKAAISKYGKNQWARISSLLVRKTPKQCKARWYEWLDPSIKKTEWSKEEDEKLLHLAKLMPTQWRTIAPIVGRTATQCLERYQKLLDEAEQRENDEAGGSGLGLSGPGGPEAAPSAEDVRRLRPGEIDPDPETKPARPDPIDMDDDEKEMLSEARARLANTQGKKAKRKARERALEEARRLALLQKRRELKAAGIIMRPKKPKKGMDYNADIPFEKQPVAGFYDTSDEASRSFRAPIGQTLRQLDNTRRPEDEAAEQKKKQKAAEAKRAGKDKDPQAGQKEEQIRRLKEAEQISKRRKLNLPEAQVGEREIEEIVKLGHAGEMARGLVQDGNEASDGLLGDYTPLDRAKNARTARVAPEEDTVMREARNLRNMTAAQTPLLGEANTPLLRGTGAVGATPRQAVTATPNPLLTPAPGRGALDVSSATPRTDVGSTVADGRTPLRTPFRDNLGLNSEDGASVMDTPRDAKRALAAQRRELQAGLRSLPAPKNDFELVLDEPEEDAPEDPAAGAVQLSEEDAAERDARIARQKEADRLRVLARRSQVVQRGLPRPANVDLSSMQALLHALPVLDESDTFERAQRLIDEEMVVLIQHDSIEHPLRGSKAPGGSRSAMPELPDDALAAARSLVHSELAKSMGFPGASAEVLKRLTASSLDATTDEGVARLESFEAALAKQRDGVAWSAEEQAWVDKASLDDGALVRGYEARLAAARKAMGTSAAAAAKDEKRLGKLLGGYQARSAALSTQLRESATALAEAQIEHEAFARLAQDEEPAVLERTERLRLEVQALERSEASAQLRYREMDTRRRDLLAQVEALQTELDMREAERINDAALAANEAAEALEAAAAKTETGEADMPPTKLERHSSDENGMSDAA</sequence>
<keyword evidence="6" id="KW-0175">Coiled coil</keyword>
<keyword evidence="3" id="KW-0747">Spliceosome</keyword>
<keyword evidence="7" id="KW-0238">DNA-binding</keyword>
<dbReference type="PROSITE" id="PS51294">
    <property type="entry name" value="HTH_MYB"/>
    <property type="match status" value="2"/>
</dbReference>
<name>A0A316ZBD6_9BASI</name>
<evidence type="ECO:0000259" key="15">
    <source>
        <dbReference type="PROSITE" id="PS50090"/>
    </source>
</evidence>
<evidence type="ECO:0000256" key="4">
    <source>
        <dbReference type="ARBA" id="ARBA00022737"/>
    </source>
</evidence>
<evidence type="ECO:0000256" key="8">
    <source>
        <dbReference type="ARBA" id="ARBA00023187"/>
    </source>
</evidence>
<evidence type="ECO:0000256" key="10">
    <source>
        <dbReference type="ARBA" id="ARBA00023242"/>
    </source>
</evidence>
<feature type="domain" description="HTH myb-type" evidence="16">
    <location>
        <begin position="3"/>
        <end position="58"/>
    </location>
</feature>
<keyword evidence="11" id="KW-0131">Cell cycle</keyword>
<dbReference type="InterPro" id="IPR009057">
    <property type="entry name" value="Homeodomain-like_sf"/>
</dbReference>
<feature type="compositionally biased region" description="Gly residues" evidence="14">
    <location>
        <begin position="116"/>
        <end position="127"/>
    </location>
</feature>